<evidence type="ECO:0000313" key="5">
    <source>
        <dbReference type="Proteomes" id="UP001177295"/>
    </source>
</evidence>
<dbReference type="EMBL" id="CP124550">
    <property type="protein sequence ID" value="WIO46254.1"/>
    <property type="molecule type" value="Genomic_DNA"/>
</dbReference>
<feature type="compositionally biased region" description="Polar residues" evidence="1">
    <location>
        <begin position="1092"/>
        <end position="1102"/>
    </location>
</feature>
<keyword evidence="2" id="KW-1133">Transmembrane helix</keyword>
<dbReference type="RefSeq" id="WP_376753788.1">
    <property type="nucleotide sequence ID" value="NZ_CP124550.1"/>
</dbReference>
<gene>
    <name evidence="4" type="ORF">SEML1_0645</name>
</gene>
<dbReference type="Proteomes" id="UP001177295">
    <property type="component" value="Chromosome"/>
</dbReference>
<evidence type="ECO:0000259" key="3">
    <source>
        <dbReference type="Pfam" id="PF05048"/>
    </source>
</evidence>
<feature type="region of interest" description="Disordered" evidence="1">
    <location>
        <begin position="1077"/>
        <end position="1102"/>
    </location>
</feature>
<evidence type="ECO:0000256" key="2">
    <source>
        <dbReference type="SAM" id="Phobius"/>
    </source>
</evidence>
<dbReference type="InterPro" id="IPR012334">
    <property type="entry name" value="Pectin_lyas_fold"/>
</dbReference>
<feature type="domain" description="Periplasmic copper-binding protein NosD beta helix" evidence="3">
    <location>
        <begin position="362"/>
        <end position="461"/>
    </location>
</feature>
<dbReference type="InterPro" id="IPR007742">
    <property type="entry name" value="NosD_dom"/>
</dbReference>
<reference evidence="4 5" key="1">
    <citation type="journal article" date="2023" name="Cell">
        <title>Genetic manipulation of Patescibacteria provides mechanistic insights into microbial dark matter and the epibiotic lifestyle.</title>
        <authorList>
            <person name="Wang Y."/>
            <person name="Gallagher L.A."/>
            <person name="Andrade P.A."/>
            <person name="Liu A."/>
            <person name="Humphreys I.R."/>
            <person name="Turkarslan S."/>
            <person name="Cutler K.J."/>
            <person name="Arrieta-Ortiz M.L."/>
            <person name="Li Y."/>
            <person name="Radey M.C."/>
            <person name="McLean J.S."/>
            <person name="Cong Q."/>
            <person name="Baker D."/>
            <person name="Baliga N.S."/>
            <person name="Peterson S.B."/>
            <person name="Mougous J.D."/>
        </authorList>
    </citation>
    <scope>NUCLEOTIDE SEQUENCE [LARGE SCALE GENOMIC DNA]</scope>
    <source>
        <strain evidence="4 5">ML1</strain>
    </source>
</reference>
<keyword evidence="2" id="KW-0472">Membrane</keyword>
<dbReference type="Gene3D" id="2.160.20.10">
    <property type="entry name" value="Single-stranded right-handed beta-helix, Pectin lyase-like"/>
    <property type="match status" value="2"/>
</dbReference>
<dbReference type="InterPro" id="IPR053784">
    <property type="entry name" value="Choice_anch_U_dom"/>
</dbReference>
<accession>A0ABY8WXE6</accession>
<keyword evidence="5" id="KW-1185">Reference proteome</keyword>
<evidence type="ECO:0000256" key="1">
    <source>
        <dbReference type="SAM" id="MobiDB-lite"/>
    </source>
</evidence>
<feature type="transmembrane region" description="Helical" evidence="2">
    <location>
        <begin position="1114"/>
        <end position="1136"/>
    </location>
</feature>
<feature type="transmembrane region" description="Helical" evidence="2">
    <location>
        <begin position="12"/>
        <end position="33"/>
    </location>
</feature>
<proteinExistence type="predicted"/>
<protein>
    <recommendedName>
        <fullName evidence="3">Periplasmic copper-binding protein NosD beta helix domain-containing protein</fullName>
    </recommendedName>
</protein>
<organism evidence="4 5">
    <name type="scientific">Candidatus Southlakia epibionticum</name>
    <dbReference type="NCBI Taxonomy" id="3043284"/>
    <lineage>
        <taxon>Bacteria</taxon>
        <taxon>Candidatus Saccharimonadota</taxon>
        <taxon>Candidatus Saccharimonadia</taxon>
        <taxon>Candidatus Saccharimonadales</taxon>
        <taxon>Candidatus Saccharimonadaceae</taxon>
        <taxon>Candidatus Southlakia</taxon>
    </lineage>
</organism>
<dbReference type="SMART" id="SM00710">
    <property type="entry name" value="PbH1"/>
    <property type="match status" value="6"/>
</dbReference>
<keyword evidence="2" id="KW-0812">Transmembrane</keyword>
<dbReference type="InterPro" id="IPR006626">
    <property type="entry name" value="PbH1"/>
</dbReference>
<dbReference type="SUPFAM" id="SSF51126">
    <property type="entry name" value="Pectin lyase-like"/>
    <property type="match status" value="1"/>
</dbReference>
<dbReference type="NCBIfam" id="NF041766">
    <property type="entry name" value="choice_anch_U"/>
    <property type="match status" value="1"/>
</dbReference>
<sequence>MIKLGSNRRKLYKIIVAHVAVLFVAGLGLMHFIPAHAVRINNMYQFTDTNYVVPTNNVAWVSPDGDDASGNGTESAPYKTFKFALSKLSNGGTVVAKSGIYREPHFSIDKTNITLQAAPHAEVWLKGSDVVSGSVWTKEGNLWKTKGRYTNFCHVCTVNSNPAEEGTAAFPEQVFIDDKPLKQVASKAEVSAGKFYAEDQTPTTRTFNSDTGKYDYHPGVEDDITYYVGSDPTTGVTEISQRSRAFTAAGAGFNMKGINIAQYAPVQAWGFTDTSGVSQAFVVSKNAVIQDSIFAQSSAIGLHTGEADNLVVKNTKFLDNGANGAGANRTHKATYIGNTFSGSNAAGFKVKKCGAFCTISEIKVTHTKDFTFRNNIIDRSGSGVEESDPNNMIKASPIGFWCDEGCIDAKLVGNFFTNNGTAIFYEVSGPAIIASNIIEGSGTGIRISGSNDVKIYNNTISRTNRPIDLFEDSRESGCNAYAADNVTCTTWESWSKSQGLSWNLTGLEMYNNILSSRAYVPNDGSRFYSFPVRSDGDKNNGAAATKIYTNEMFKGFDYNVYYRSSLANEPTVFTWDLDGGNTIDIQFARIADIKNDTRVRSSIKGRGEHSFDELGSRENNPYFIKEAVHNADYKKSNYTLKAGSPAINSGKPLPSDVALAIDPSGTTVKAGVAVNRGALVNTLMDATGTTPVAPDKAALQAAITAAQNEPLYIRRDEAVARALMKAQEINSSQSATEQDVALATTTLNNAVSAAKKKESDAQAAAETAVAKAEHDKTQTAIDAAKVLVDKVQDQAKKKSFQDRLDAIVMPAPVDKTALRAAITAAQNEPLYIQNDQGVARALAKAREVNNSQSVSEQDVNDATVALNNAITAAQQKETNAQSAAETAVVAAEHNKTQTAVDAAKVLVDKVQDQAKKKALQDRLNAITIVTPPAPAPVTKRQITQPGGGVLTVSVSGSQCSNIAQIALGAISPKHQGSDLREQVAFTVDCAHSASASGYSVQVQLQLSRLYSDTSKLRVVKEYNGTVSDITNKVSFLASADGLRTVVAYQLTDGGFGDSDGIANGEIVDPVGVYLVSASPTPPSTQPGGTSARSSAQNANNKVSGRQLANTGDNVVFYAFGAVALLGGGIVGGYYLMKRRTR</sequence>
<dbReference type="InterPro" id="IPR011050">
    <property type="entry name" value="Pectin_lyase_fold/virulence"/>
</dbReference>
<dbReference type="Pfam" id="PF05048">
    <property type="entry name" value="NosD"/>
    <property type="match status" value="1"/>
</dbReference>
<name>A0ABY8WXE6_9BACT</name>
<evidence type="ECO:0000313" key="4">
    <source>
        <dbReference type="EMBL" id="WIO46254.1"/>
    </source>
</evidence>